<dbReference type="AlphaFoldDB" id="A0A934WRV5"/>
<dbReference type="EMBL" id="JAEQMG010000084">
    <property type="protein sequence ID" value="MBK6088779.1"/>
    <property type="molecule type" value="Genomic_DNA"/>
</dbReference>
<comment type="caution">
    <text evidence="1">The sequence shown here is derived from an EMBL/GenBank/DDBJ whole genome shotgun (WGS) entry which is preliminary data.</text>
</comment>
<organism evidence="1 2">
    <name type="scientific">Ruminococcus difficilis</name>
    <dbReference type="NCBI Taxonomy" id="2763069"/>
    <lineage>
        <taxon>Bacteria</taxon>
        <taxon>Bacillati</taxon>
        <taxon>Bacillota</taxon>
        <taxon>Clostridia</taxon>
        <taxon>Eubacteriales</taxon>
        <taxon>Oscillospiraceae</taxon>
        <taxon>Ruminococcus</taxon>
    </lineage>
</organism>
<name>A0A934WRV5_9FIRM</name>
<gene>
    <name evidence="1" type="ORF">JKK62_08975</name>
</gene>
<keyword evidence="2" id="KW-1185">Reference proteome</keyword>
<protein>
    <submittedName>
        <fullName evidence="1">IS66 family insertion sequence element accessory protein TnpB</fullName>
    </submittedName>
</protein>
<reference evidence="1" key="1">
    <citation type="submission" date="2021-01" db="EMBL/GenBank/DDBJ databases">
        <title>Genome public.</title>
        <authorList>
            <person name="Liu C."/>
            <person name="Sun Q."/>
        </authorList>
    </citation>
    <scope>NUCLEOTIDE SEQUENCE</scope>
    <source>
        <strain evidence="1">M6</strain>
    </source>
</reference>
<sequence length="109" mass="12320">MPKGLQIIKENNNLAEWSRQVEECRTSGLSVRSWCEQHQIAVSTFHYRQQRVWKALQKSSQFVEVPLSFDESHNDNIAASVKVGSICAEVHNGADEATLAALFRMLKSC</sequence>
<proteinExistence type="predicted"/>
<evidence type="ECO:0000313" key="2">
    <source>
        <dbReference type="Proteomes" id="UP000633365"/>
    </source>
</evidence>
<accession>A0A934WRV5</accession>
<dbReference type="NCBIfam" id="NF047593">
    <property type="entry name" value="IS66_ISAeme5_TnpA"/>
    <property type="match status" value="1"/>
</dbReference>
<evidence type="ECO:0000313" key="1">
    <source>
        <dbReference type="EMBL" id="MBK6088779.1"/>
    </source>
</evidence>
<dbReference type="RefSeq" id="WP_201427624.1">
    <property type="nucleotide sequence ID" value="NZ_JAEQMG010000084.1"/>
</dbReference>
<dbReference type="Proteomes" id="UP000633365">
    <property type="component" value="Unassembled WGS sequence"/>
</dbReference>